<evidence type="ECO:0000313" key="2">
    <source>
        <dbReference type="EMBL" id="PPQ73726.1"/>
    </source>
</evidence>
<dbReference type="OrthoDB" id="3167300at2759"/>
<proteinExistence type="predicted"/>
<protein>
    <submittedName>
        <fullName evidence="2">Uncharacterized protein</fullName>
    </submittedName>
</protein>
<dbReference type="InParanoid" id="A0A409W5E6"/>
<evidence type="ECO:0000313" key="3">
    <source>
        <dbReference type="Proteomes" id="UP000284842"/>
    </source>
</evidence>
<dbReference type="AlphaFoldDB" id="A0A409W5E6"/>
<name>A0A409W5E6_9AGAR</name>
<feature type="region of interest" description="Disordered" evidence="1">
    <location>
        <begin position="225"/>
        <end position="255"/>
    </location>
</feature>
<reference evidence="2 3" key="1">
    <citation type="journal article" date="2018" name="Evol. Lett.">
        <title>Horizontal gene cluster transfer increased hallucinogenic mushroom diversity.</title>
        <authorList>
            <person name="Reynolds H.T."/>
            <person name="Vijayakumar V."/>
            <person name="Gluck-Thaler E."/>
            <person name="Korotkin H.B."/>
            <person name="Matheny P.B."/>
            <person name="Slot J.C."/>
        </authorList>
    </citation>
    <scope>NUCLEOTIDE SEQUENCE [LARGE SCALE GENOMIC DNA]</scope>
    <source>
        <strain evidence="2 3">2629</strain>
    </source>
</reference>
<sequence length="255" mass="29108">GIKTQTAHHTIVTTCWDTSQGQKHGESREKQLNEKFFKPLLRLQANMVHFNNKPQTATILERILRLEKERKVLFLQTALGGFIERFPHLKVLRLDLQGTWCSLCNTSNAVKLPYTHDQHIVYSNGVGLSIHYGRVLHRLGSLEEVHISVNFRGSTLPIPGITVEKDNTMWSGECCDCMQLLYDDTTFLRQWIDRKNGNVPEGTKYTAYSRPAKLRSVHWQLWHKDDEAGDDDDSADWSSSGEEGEFLAILSSPQS</sequence>
<comment type="caution">
    <text evidence="2">The sequence shown here is derived from an EMBL/GenBank/DDBJ whole genome shotgun (WGS) entry which is preliminary data.</text>
</comment>
<evidence type="ECO:0000256" key="1">
    <source>
        <dbReference type="SAM" id="MobiDB-lite"/>
    </source>
</evidence>
<gene>
    <name evidence="2" type="ORF">CVT24_006983</name>
</gene>
<dbReference type="EMBL" id="NHTK01005800">
    <property type="protein sequence ID" value="PPQ73726.1"/>
    <property type="molecule type" value="Genomic_DNA"/>
</dbReference>
<accession>A0A409W5E6</accession>
<organism evidence="2 3">
    <name type="scientific">Panaeolus cyanescens</name>
    <dbReference type="NCBI Taxonomy" id="181874"/>
    <lineage>
        <taxon>Eukaryota</taxon>
        <taxon>Fungi</taxon>
        <taxon>Dikarya</taxon>
        <taxon>Basidiomycota</taxon>
        <taxon>Agaricomycotina</taxon>
        <taxon>Agaricomycetes</taxon>
        <taxon>Agaricomycetidae</taxon>
        <taxon>Agaricales</taxon>
        <taxon>Agaricineae</taxon>
        <taxon>Galeropsidaceae</taxon>
        <taxon>Panaeolus</taxon>
    </lineage>
</organism>
<keyword evidence="3" id="KW-1185">Reference proteome</keyword>
<dbReference type="Proteomes" id="UP000284842">
    <property type="component" value="Unassembled WGS sequence"/>
</dbReference>
<feature type="non-terminal residue" evidence="2">
    <location>
        <position position="1"/>
    </location>
</feature>